<accession>A0A6J5MCH8</accession>
<feature type="region of interest" description="Disordered" evidence="1">
    <location>
        <begin position="1"/>
        <end position="59"/>
    </location>
</feature>
<evidence type="ECO:0000313" key="2">
    <source>
        <dbReference type="EMBL" id="CAB4143901.1"/>
    </source>
</evidence>
<organism evidence="2">
    <name type="scientific">uncultured Caudovirales phage</name>
    <dbReference type="NCBI Taxonomy" id="2100421"/>
    <lineage>
        <taxon>Viruses</taxon>
        <taxon>Duplodnaviria</taxon>
        <taxon>Heunggongvirae</taxon>
        <taxon>Uroviricota</taxon>
        <taxon>Caudoviricetes</taxon>
        <taxon>Peduoviridae</taxon>
        <taxon>Maltschvirus</taxon>
        <taxon>Maltschvirus maltsch</taxon>
    </lineage>
</organism>
<dbReference type="EMBL" id="LR796429">
    <property type="protein sequence ID" value="CAB4143901.1"/>
    <property type="molecule type" value="Genomic_DNA"/>
</dbReference>
<evidence type="ECO:0000256" key="1">
    <source>
        <dbReference type="SAM" id="MobiDB-lite"/>
    </source>
</evidence>
<gene>
    <name evidence="2" type="ORF">UFOVP470_1</name>
</gene>
<name>A0A6J5MCH8_9CAUD</name>
<proteinExistence type="predicted"/>
<feature type="non-terminal residue" evidence="2">
    <location>
        <position position="1"/>
    </location>
</feature>
<sequence>GGLIDTAPDALPKMGMAKVGPVPKSPAQPRMNAKGDIGVSAAPFLGPAINTAPKRKKGM</sequence>
<protein>
    <submittedName>
        <fullName evidence="2">Uncharacterized protein</fullName>
    </submittedName>
</protein>
<reference evidence="2" key="1">
    <citation type="submission" date="2020-04" db="EMBL/GenBank/DDBJ databases">
        <authorList>
            <person name="Chiriac C."/>
            <person name="Salcher M."/>
            <person name="Ghai R."/>
            <person name="Kavagutti S V."/>
        </authorList>
    </citation>
    <scope>NUCLEOTIDE SEQUENCE</scope>
</reference>